<dbReference type="InterPro" id="IPR009078">
    <property type="entry name" value="Ferritin-like_SF"/>
</dbReference>
<dbReference type="EMBL" id="FRCS01000010">
    <property type="protein sequence ID" value="SHN43983.1"/>
    <property type="molecule type" value="Genomic_DNA"/>
</dbReference>
<dbReference type="InterPro" id="IPR002177">
    <property type="entry name" value="DPS_DNA-bd"/>
</dbReference>
<dbReference type="PRINTS" id="PR01346">
    <property type="entry name" value="HELNAPAPROT"/>
</dbReference>
<accession>A0A1M7RCH0</accession>
<keyword evidence="5" id="KW-1185">Reference proteome</keyword>
<dbReference type="InterPro" id="IPR023188">
    <property type="entry name" value="DPS_DNA-bd_CS"/>
</dbReference>
<evidence type="ECO:0000256" key="1">
    <source>
        <dbReference type="ARBA" id="ARBA00009497"/>
    </source>
</evidence>
<dbReference type="GO" id="GO:0016722">
    <property type="term" value="F:oxidoreductase activity, acting on metal ions"/>
    <property type="evidence" value="ECO:0007669"/>
    <property type="project" value="InterPro"/>
</dbReference>
<dbReference type="OrthoDB" id="9797687at2"/>
<protein>
    <submittedName>
        <fullName evidence="4">Starvation-inducible DNA-binding protein</fullName>
    </submittedName>
</protein>
<evidence type="ECO:0000313" key="4">
    <source>
        <dbReference type="EMBL" id="SHN43983.1"/>
    </source>
</evidence>
<dbReference type="GO" id="GO:0003677">
    <property type="term" value="F:DNA binding"/>
    <property type="evidence" value="ECO:0007669"/>
    <property type="project" value="UniProtKB-KW"/>
</dbReference>
<sequence length="155" mass="16866">MGTRSTALDEAVRSEVGHLLEGVAVDLIALSLNLKQAHWHVQGPTFKQVHEQLDEVLADVRTYSDDAAERAITLEVSIDGRPAAVAKSSVADFRTGWLDAQEAVALVADELGAVAARAREALPTLEEKDPISHDLVVQIVSGLEKHLWMLRAQTR</sequence>
<feature type="domain" description="Ferritin/DPS" evidence="3">
    <location>
        <begin position="26"/>
        <end position="153"/>
    </location>
</feature>
<evidence type="ECO:0000313" key="5">
    <source>
        <dbReference type="Proteomes" id="UP000184440"/>
    </source>
</evidence>
<dbReference type="Pfam" id="PF00210">
    <property type="entry name" value="Ferritin"/>
    <property type="match status" value="1"/>
</dbReference>
<dbReference type="RefSeq" id="WP_073261021.1">
    <property type="nucleotide sequence ID" value="NZ_FRCS01000010.1"/>
</dbReference>
<dbReference type="GO" id="GO:0008199">
    <property type="term" value="F:ferric iron binding"/>
    <property type="evidence" value="ECO:0007669"/>
    <property type="project" value="InterPro"/>
</dbReference>
<evidence type="ECO:0000256" key="2">
    <source>
        <dbReference type="RuleBase" id="RU003875"/>
    </source>
</evidence>
<dbReference type="STRING" id="134849.SAMN05443668_1101"/>
<organism evidence="4 5">
    <name type="scientific">Cryptosporangium aurantiacum</name>
    <dbReference type="NCBI Taxonomy" id="134849"/>
    <lineage>
        <taxon>Bacteria</taxon>
        <taxon>Bacillati</taxon>
        <taxon>Actinomycetota</taxon>
        <taxon>Actinomycetes</taxon>
        <taxon>Cryptosporangiales</taxon>
        <taxon>Cryptosporangiaceae</taxon>
        <taxon>Cryptosporangium</taxon>
    </lineage>
</organism>
<dbReference type="AlphaFoldDB" id="A0A1M7RCH0"/>
<proteinExistence type="inferred from homology"/>
<evidence type="ECO:0000259" key="3">
    <source>
        <dbReference type="Pfam" id="PF00210"/>
    </source>
</evidence>
<comment type="similarity">
    <text evidence="1 2">Belongs to the Dps family.</text>
</comment>
<dbReference type="InterPro" id="IPR012347">
    <property type="entry name" value="Ferritin-like"/>
</dbReference>
<dbReference type="PROSITE" id="PS00818">
    <property type="entry name" value="DPS_1"/>
    <property type="match status" value="1"/>
</dbReference>
<reference evidence="4 5" key="1">
    <citation type="submission" date="2016-11" db="EMBL/GenBank/DDBJ databases">
        <authorList>
            <person name="Jaros S."/>
            <person name="Januszkiewicz K."/>
            <person name="Wedrychowicz H."/>
        </authorList>
    </citation>
    <scope>NUCLEOTIDE SEQUENCE [LARGE SCALE GENOMIC DNA]</scope>
    <source>
        <strain evidence="4 5">DSM 46144</strain>
    </source>
</reference>
<dbReference type="PIRSF" id="PIRSF005900">
    <property type="entry name" value="Dps"/>
    <property type="match status" value="1"/>
</dbReference>
<dbReference type="PANTHER" id="PTHR42932:SF2">
    <property type="entry name" value="DNA PROTECTION DURING STARVATION PROTEIN 1"/>
    <property type="match status" value="1"/>
</dbReference>
<dbReference type="InterPro" id="IPR008331">
    <property type="entry name" value="Ferritin_DPS_dom"/>
</dbReference>
<dbReference type="Gene3D" id="1.20.1260.10">
    <property type="match status" value="1"/>
</dbReference>
<name>A0A1M7RCH0_9ACTN</name>
<dbReference type="Proteomes" id="UP000184440">
    <property type="component" value="Unassembled WGS sequence"/>
</dbReference>
<gene>
    <name evidence="4" type="ORF">SAMN05443668_1101</name>
</gene>
<dbReference type="CDD" id="cd01043">
    <property type="entry name" value="DPS"/>
    <property type="match status" value="1"/>
</dbReference>
<dbReference type="SUPFAM" id="SSF47240">
    <property type="entry name" value="Ferritin-like"/>
    <property type="match status" value="1"/>
</dbReference>
<keyword evidence="4" id="KW-0238">DNA-binding</keyword>
<dbReference type="PANTHER" id="PTHR42932">
    <property type="entry name" value="GENERAL STRESS PROTEIN 20U"/>
    <property type="match status" value="1"/>
</dbReference>